<dbReference type="EMBL" id="KZ990804">
    <property type="protein sequence ID" value="RKP23641.1"/>
    <property type="molecule type" value="Genomic_DNA"/>
</dbReference>
<keyword evidence="2" id="KW-0812">Transmembrane</keyword>
<reference evidence="4" key="1">
    <citation type="journal article" date="2018" name="Nat. Microbiol.">
        <title>Leveraging single-cell genomics to expand the fungal tree of life.</title>
        <authorList>
            <person name="Ahrendt S.R."/>
            <person name="Quandt C.A."/>
            <person name="Ciobanu D."/>
            <person name="Clum A."/>
            <person name="Salamov A."/>
            <person name="Andreopoulos B."/>
            <person name="Cheng J.F."/>
            <person name="Woyke T."/>
            <person name="Pelin A."/>
            <person name="Henrissat B."/>
            <person name="Reynolds N.K."/>
            <person name="Benny G.L."/>
            <person name="Smith M.E."/>
            <person name="James T.Y."/>
            <person name="Grigoriev I.V."/>
        </authorList>
    </citation>
    <scope>NUCLEOTIDE SEQUENCE [LARGE SCALE GENOMIC DNA]</scope>
    <source>
        <strain evidence="4">Benny S71-1</strain>
    </source>
</reference>
<evidence type="ECO:0000313" key="3">
    <source>
        <dbReference type="EMBL" id="RKP23641.1"/>
    </source>
</evidence>
<feature type="transmembrane region" description="Helical" evidence="2">
    <location>
        <begin position="34"/>
        <end position="55"/>
    </location>
</feature>
<name>A0A4P9YWH0_9FUNG</name>
<dbReference type="AlphaFoldDB" id="A0A4P9YWH0"/>
<protein>
    <submittedName>
        <fullName evidence="3">Uncharacterized protein</fullName>
    </submittedName>
</protein>
<organism evidence="3 4">
    <name type="scientific">Syncephalis pseudoplumigaleata</name>
    <dbReference type="NCBI Taxonomy" id="1712513"/>
    <lineage>
        <taxon>Eukaryota</taxon>
        <taxon>Fungi</taxon>
        <taxon>Fungi incertae sedis</taxon>
        <taxon>Zoopagomycota</taxon>
        <taxon>Zoopagomycotina</taxon>
        <taxon>Zoopagomycetes</taxon>
        <taxon>Zoopagales</taxon>
        <taxon>Piptocephalidaceae</taxon>
        <taxon>Syncephalis</taxon>
    </lineage>
</organism>
<evidence type="ECO:0000256" key="1">
    <source>
        <dbReference type="SAM" id="MobiDB-lite"/>
    </source>
</evidence>
<keyword evidence="2" id="KW-1133">Transmembrane helix</keyword>
<dbReference type="Proteomes" id="UP000278143">
    <property type="component" value="Unassembled WGS sequence"/>
</dbReference>
<feature type="compositionally biased region" description="Basic and acidic residues" evidence="1">
    <location>
        <begin position="154"/>
        <end position="164"/>
    </location>
</feature>
<evidence type="ECO:0000256" key="2">
    <source>
        <dbReference type="SAM" id="Phobius"/>
    </source>
</evidence>
<feature type="region of interest" description="Disordered" evidence="1">
    <location>
        <begin position="108"/>
        <end position="164"/>
    </location>
</feature>
<gene>
    <name evidence="3" type="ORF">SYNPS1DRAFT_24292</name>
</gene>
<keyword evidence="4" id="KW-1185">Reference proteome</keyword>
<sequence>MAPKALRHATDSASRALDKPVGTVRGHTIKGKHILLAAVSATLATAAGVGLVRVFKHYRRHWRRRMLKRTLENERDELNERLNHVKDELDQLLERDLKVIHSALDQMERKKQKLQQGEEGEADKSSSSSSSSSDESEDEEKAKERKVKRHVRQLRKEGNGEALRERCREASERLQSLMGELDRLNRAATITVTTTTTTVEDGDKTETTSIEEKGSYWSDKLHGKHGRLRHRIHEEMTSLKERFGFS</sequence>
<feature type="compositionally biased region" description="Basic residues" evidence="1">
    <location>
        <begin position="144"/>
        <end position="153"/>
    </location>
</feature>
<proteinExistence type="predicted"/>
<evidence type="ECO:0000313" key="4">
    <source>
        <dbReference type="Proteomes" id="UP000278143"/>
    </source>
</evidence>
<dbReference type="OrthoDB" id="5593690at2759"/>
<keyword evidence="2" id="KW-0472">Membrane</keyword>
<accession>A0A4P9YWH0</accession>